<accession>A0A839SSE0</accession>
<feature type="domain" description="Pyrrolo-quinoline quinone repeat" evidence="1">
    <location>
        <begin position="134"/>
        <end position="369"/>
    </location>
</feature>
<dbReference type="Pfam" id="PF13360">
    <property type="entry name" value="PQQ_2"/>
    <property type="match status" value="1"/>
</dbReference>
<dbReference type="InterPro" id="IPR002372">
    <property type="entry name" value="PQQ_rpt_dom"/>
</dbReference>
<gene>
    <name evidence="2" type="ORF">FHR98_000902</name>
</gene>
<dbReference type="PANTHER" id="PTHR34512:SF30">
    <property type="entry name" value="OUTER MEMBRANE PROTEIN ASSEMBLY FACTOR BAMB"/>
    <property type="match status" value="1"/>
</dbReference>
<dbReference type="Proteomes" id="UP000581135">
    <property type="component" value="Unassembled WGS sequence"/>
</dbReference>
<dbReference type="SUPFAM" id="SSF50998">
    <property type="entry name" value="Quinoprotein alcohol dehydrogenase-like"/>
    <property type="match status" value="1"/>
</dbReference>
<keyword evidence="3" id="KW-1185">Reference proteome</keyword>
<protein>
    <submittedName>
        <fullName evidence="2">Outer membrane protein assembly factor BamB</fullName>
    </submittedName>
</protein>
<proteinExistence type="predicted"/>
<dbReference type="PANTHER" id="PTHR34512">
    <property type="entry name" value="CELL SURFACE PROTEIN"/>
    <property type="match status" value="1"/>
</dbReference>
<dbReference type="RefSeq" id="WP_183415437.1">
    <property type="nucleotide sequence ID" value="NZ_JACHXA010000002.1"/>
</dbReference>
<dbReference type="Gene3D" id="2.130.10.10">
    <property type="entry name" value="YVTN repeat-like/Quinoprotein amine dehydrogenase"/>
    <property type="match status" value="1"/>
</dbReference>
<dbReference type="AlphaFoldDB" id="A0A839SSE0"/>
<dbReference type="InterPro" id="IPR018391">
    <property type="entry name" value="PQQ_b-propeller_rpt"/>
</dbReference>
<name>A0A839SSE0_9PROT</name>
<evidence type="ECO:0000313" key="3">
    <source>
        <dbReference type="Proteomes" id="UP000581135"/>
    </source>
</evidence>
<organism evidence="2 3">
    <name type="scientific">Limibacillus halophilus</name>
    <dbReference type="NCBI Taxonomy" id="1579333"/>
    <lineage>
        <taxon>Bacteria</taxon>
        <taxon>Pseudomonadati</taxon>
        <taxon>Pseudomonadota</taxon>
        <taxon>Alphaproteobacteria</taxon>
        <taxon>Rhodospirillales</taxon>
        <taxon>Rhodovibrionaceae</taxon>
        <taxon>Limibacillus</taxon>
    </lineage>
</organism>
<dbReference type="InterPro" id="IPR015943">
    <property type="entry name" value="WD40/YVTN_repeat-like_dom_sf"/>
</dbReference>
<dbReference type="EMBL" id="JACHXA010000002">
    <property type="protein sequence ID" value="MBB3064630.1"/>
    <property type="molecule type" value="Genomic_DNA"/>
</dbReference>
<dbReference type="InterPro" id="IPR011047">
    <property type="entry name" value="Quinoprotein_ADH-like_sf"/>
</dbReference>
<dbReference type="PROSITE" id="PS51257">
    <property type="entry name" value="PROKAR_LIPOPROTEIN"/>
    <property type="match status" value="1"/>
</dbReference>
<sequence>MKFRSAVHSLKLSCLVLVGLLFLGGCSLYDDYIGDAESDPPLPGTREPVYNLDQALRADPSVADLPVTLPAPQANAEWAQAGGRPDHAMYHLDLGTGLRLAWTADVGEGSGSNVRILAQPVVAEGRIFTLDATSKVSAFDANSGRRFWQRDIAPEDEDDGFFGGGLAYQSGRLYVTTGFAQVLALDSSSGEVIWRQQFATPLRAAPTVVGNQVYVVTIDNQTYALSAGDGSQVWVHRGIQEAAGLLGAASPAVTNDLVVTPYSSGELYALRPDNGHVLWSDSLSGFKRSDPILDLADIRGHPVIDRDFVLVMGNSNRSVAIAALQGQRAWDIEAGGISTPWTAGDFVFLVTNEQTVMAVVRSSGRVRWVTQLPRFEDPEDRDGPIAWYGPIVAGNQVIVAGSNGEVRILAPSDGAENGVIKLRGKVTIAPLVANRTLYLLTEDGDLLAYR</sequence>
<dbReference type="SMART" id="SM00564">
    <property type="entry name" value="PQQ"/>
    <property type="match status" value="6"/>
</dbReference>
<comment type="caution">
    <text evidence="2">The sequence shown here is derived from an EMBL/GenBank/DDBJ whole genome shotgun (WGS) entry which is preliminary data.</text>
</comment>
<evidence type="ECO:0000313" key="2">
    <source>
        <dbReference type="EMBL" id="MBB3064630.1"/>
    </source>
</evidence>
<evidence type="ECO:0000259" key="1">
    <source>
        <dbReference type="Pfam" id="PF13360"/>
    </source>
</evidence>
<reference evidence="2 3" key="1">
    <citation type="submission" date="2020-08" db="EMBL/GenBank/DDBJ databases">
        <title>Genomic Encyclopedia of Type Strains, Phase III (KMG-III): the genomes of soil and plant-associated and newly described type strains.</title>
        <authorList>
            <person name="Whitman W."/>
        </authorList>
    </citation>
    <scope>NUCLEOTIDE SEQUENCE [LARGE SCALE GENOMIC DNA]</scope>
    <source>
        <strain evidence="2 3">CECT 8803</strain>
    </source>
</reference>